<feature type="transmembrane region" description="Helical" evidence="1">
    <location>
        <begin position="5"/>
        <end position="21"/>
    </location>
</feature>
<reference evidence="2" key="1">
    <citation type="submission" date="2018-06" db="EMBL/GenBank/DDBJ databases">
        <authorList>
            <person name="Zhirakovskaya E."/>
        </authorList>
    </citation>
    <scope>NUCLEOTIDE SEQUENCE</scope>
</reference>
<gene>
    <name evidence="2" type="ORF">MNBD_NITROSPIRAE01-826</name>
</gene>
<name>A0A3B1C9K7_9ZZZZ</name>
<evidence type="ECO:0000256" key="1">
    <source>
        <dbReference type="SAM" id="Phobius"/>
    </source>
</evidence>
<protein>
    <submittedName>
        <fullName evidence="2">FxsA protein</fullName>
    </submittedName>
</protein>
<dbReference type="PANTHER" id="PTHR35335:SF1">
    <property type="entry name" value="UPF0716 PROTEIN FXSA"/>
    <property type="match status" value="1"/>
</dbReference>
<evidence type="ECO:0000313" key="2">
    <source>
        <dbReference type="EMBL" id="VAX26879.1"/>
    </source>
</evidence>
<dbReference type="Pfam" id="PF04186">
    <property type="entry name" value="FxsA"/>
    <property type="match status" value="1"/>
</dbReference>
<dbReference type="EMBL" id="UOGF01000018">
    <property type="protein sequence ID" value="VAX26879.1"/>
    <property type="molecule type" value="Genomic_DNA"/>
</dbReference>
<dbReference type="GO" id="GO:0016020">
    <property type="term" value="C:membrane"/>
    <property type="evidence" value="ECO:0007669"/>
    <property type="project" value="InterPro"/>
</dbReference>
<dbReference type="AlphaFoldDB" id="A0A3B1C9K7"/>
<feature type="transmembrane region" description="Helical" evidence="1">
    <location>
        <begin position="76"/>
        <end position="101"/>
    </location>
</feature>
<keyword evidence="1" id="KW-0812">Transmembrane</keyword>
<dbReference type="PANTHER" id="PTHR35335">
    <property type="entry name" value="UPF0716 PROTEIN FXSA"/>
    <property type="match status" value="1"/>
</dbReference>
<keyword evidence="1" id="KW-1133">Transmembrane helix</keyword>
<dbReference type="NCBIfam" id="NF008528">
    <property type="entry name" value="PRK11463.1-2"/>
    <property type="match status" value="1"/>
</dbReference>
<feature type="transmembrane region" description="Helical" evidence="1">
    <location>
        <begin position="33"/>
        <end position="55"/>
    </location>
</feature>
<organism evidence="2">
    <name type="scientific">hydrothermal vent metagenome</name>
    <dbReference type="NCBI Taxonomy" id="652676"/>
    <lineage>
        <taxon>unclassified sequences</taxon>
        <taxon>metagenomes</taxon>
        <taxon>ecological metagenomes</taxon>
    </lineage>
</organism>
<accession>A0A3B1C9K7</accession>
<dbReference type="InterPro" id="IPR007313">
    <property type="entry name" value="FxsA"/>
</dbReference>
<sequence length="131" mass="14586">MLSKLLFLFIAIPIIEITLLIKMGDAIGFWPTIFIQIATGIVGASLARLQGMIVWNKIAMEMQAGRIPTQDMINGLLIFAAGIVLMTPGLLTDLAGFALLIPFTRNRFKGWLKRQFENRMGPGDDYMKTIN</sequence>
<proteinExistence type="predicted"/>
<keyword evidence="1" id="KW-0472">Membrane</keyword>